<comment type="caution">
    <text evidence="1">The sequence shown here is derived from an EMBL/GenBank/DDBJ whole genome shotgun (WGS) entry which is preliminary data.</text>
</comment>
<dbReference type="Gene3D" id="3.80.10.10">
    <property type="entry name" value="Ribonuclease Inhibitor"/>
    <property type="match status" value="1"/>
</dbReference>
<dbReference type="Proteomes" id="UP001383192">
    <property type="component" value="Unassembled WGS sequence"/>
</dbReference>
<dbReference type="InterPro" id="IPR032675">
    <property type="entry name" value="LRR_dom_sf"/>
</dbReference>
<dbReference type="SUPFAM" id="SSF52047">
    <property type="entry name" value="RNI-like"/>
    <property type="match status" value="1"/>
</dbReference>
<protein>
    <recommendedName>
        <fullName evidence="3">F-box protein</fullName>
    </recommendedName>
</protein>
<reference evidence="1 2" key="1">
    <citation type="submission" date="2024-01" db="EMBL/GenBank/DDBJ databases">
        <title>A draft genome for a cacao thread blight-causing isolate of Paramarasmius palmivorus.</title>
        <authorList>
            <person name="Baruah I.K."/>
            <person name="Bukari Y."/>
            <person name="Amoako-Attah I."/>
            <person name="Meinhardt L.W."/>
            <person name="Bailey B.A."/>
            <person name="Cohen S.P."/>
        </authorList>
    </citation>
    <scope>NUCLEOTIDE SEQUENCE [LARGE SCALE GENOMIC DNA]</scope>
    <source>
        <strain evidence="1 2">GH-12</strain>
    </source>
</reference>
<evidence type="ECO:0000313" key="1">
    <source>
        <dbReference type="EMBL" id="KAK7034751.1"/>
    </source>
</evidence>
<evidence type="ECO:0008006" key="3">
    <source>
        <dbReference type="Google" id="ProtNLM"/>
    </source>
</evidence>
<dbReference type="EMBL" id="JAYKXP010000055">
    <property type="protein sequence ID" value="KAK7034751.1"/>
    <property type="molecule type" value="Genomic_DNA"/>
</dbReference>
<keyword evidence="2" id="KW-1185">Reference proteome</keyword>
<name>A0AAW0C786_9AGAR</name>
<sequence>MVESCEVDIFQLGKDMLPILDTYMENSGDSGISVTIVVGQYPSAALFEDEESSEETPEEWPEDVYRDGLGKFGLSAFRTLSAVKAFSSQILPLPLLQSLELTDSLSTLTVSEVDNLTKLVHDILRHCTRLERLEIADTRVHYNLGFYSESTLEVELSTMRHLSLAYNRSVNYDRLFKIVRLPALEALSLQQVGRPSFQWPTAQFLDMIRRSKAALKYIDIDLADASLSDAEYSGCISELFRLCPDLCKLHVNLKNGDALFMSLEELAGCGFCFPKLQDVVIRTADTTDETEDGKAKHYGGVDNKFCCTWTLSTAIVPVI</sequence>
<organism evidence="1 2">
    <name type="scientific">Paramarasmius palmivorus</name>
    <dbReference type="NCBI Taxonomy" id="297713"/>
    <lineage>
        <taxon>Eukaryota</taxon>
        <taxon>Fungi</taxon>
        <taxon>Dikarya</taxon>
        <taxon>Basidiomycota</taxon>
        <taxon>Agaricomycotina</taxon>
        <taxon>Agaricomycetes</taxon>
        <taxon>Agaricomycetidae</taxon>
        <taxon>Agaricales</taxon>
        <taxon>Marasmiineae</taxon>
        <taxon>Marasmiaceae</taxon>
        <taxon>Paramarasmius</taxon>
    </lineage>
</organism>
<gene>
    <name evidence="1" type="ORF">VNI00_012158</name>
</gene>
<evidence type="ECO:0000313" key="2">
    <source>
        <dbReference type="Proteomes" id="UP001383192"/>
    </source>
</evidence>
<proteinExistence type="predicted"/>
<dbReference type="AlphaFoldDB" id="A0AAW0C786"/>
<accession>A0AAW0C786</accession>